<feature type="transmembrane region" description="Helical" evidence="2">
    <location>
        <begin position="264"/>
        <end position="284"/>
    </location>
</feature>
<feature type="region of interest" description="Disordered" evidence="1">
    <location>
        <begin position="489"/>
        <end position="530"/>
    </location>
</feature>
<feature type="transmembrane region" description="Helical" evidence="2">
    <location>
        <begin position="291"/>
        <end position="309"/>
    </location>
</feature>
<feature type="region of interest" description="Disordered" evidence="1">
    <location>
        <begin position="1"/>
        <end position="24"/>
    </location>
</feature>
<feature type="region of interest" description="Disordered" evidence="1">
    <location>
        <begin position="567"/>
        <end position="592"/>
    </location>
</feature>
<evidence type="ECO:0000256" key="2">
    <source>
        <dbReference type="SAM" id="Phobius"/>
    </source>
</evidence>
<feature type="transmembrane region" description="Helical" evidence="2">
    <location>
        <begin position="187"/>
        <end position="209"/>
    </location>
</feature>
<dbReference type="EMBL" id="VJMH01007338">
    <property type="protein sequence ID" value="KAF0683955.1"/>
    <property type="molecule type" value="Genomic_DNA"/>
</dbReference>
<sequence>MAAPARRQTMVSHHHNHHIPHHHHRRVSLAALFVKDDTHRGPYIPSTLDLWATAVALAVGGQCLYWPAALGAGTASCALALAAMALAHTGLVYSVAEITSALPFHGGVFGHARCTLGFCPGFVIGCIDLVGHVLRLTLAQTTAGHLLTAAWPSLRPFEPLVWAALVALGAVGTGGGSRLFWRIHVTLVVVALTVVFFYCMGALTLASVVDYGGGTANLFVDRGAHAVTLFPHAAWMYAGLDAFPLLAPNIGGANPSRVLPPTHVSAMLTVLATSLCIFFVAISLPPGAMALPHTLTVLGGGIAASFNVSEHTATLVSLPAAVATVPVSTVAVTNVLAAMGSSRLVPSSSSWKRFVLGAFPSLGVASAVHFATLSPSFVLHLCLVTRFVAAMTHCLAFLHLRLYHRVLPRRRVSPWGAPGAIIALVVFGVATVSLLVCQDDNFVVLSTVAAVGLAATVYYHTVVKHCQVFSQAELQLLLTAHVVHRQIANKRTRRASGSIKQSLPTRRSSSSMSVKRSRKPGHSIHGMPPLPPLLSKTSWSSFSRLAAATTTTISGRITPQRVIQVKKSKTHEEHTKSGPELLTIIPPAKAGR</sequence>
<keyword evidence="2" id="KW-0812">Transmembrane</keyword>
<keyword evidence="5" id="KW-1185">Reference proteome</keyword>
<dbReference type="Proteomes" id="UP000332933">
    <property type="component" value="Unassembled WGS sequence"/>
</dbReference>
<feature type="transmembrane region" description="Helical" evidence="2">
    <location>
        <begin position="412"/>
        <end position="436"/>
    </location>
</feature>
<dbReference type="EMBL" id="CAADRA010007364">
    <property type="protein sequence ID" value="VFU00679.1"/>
    <property type="molecule type" value="Genomic_DNA"/>
</dbReference>
<keyword evidence="2" id="KW-0472">Membrane</keyword>
<proteinExistence type="predicted"/>
<feature type="transmembrane region" description="Helical" evidence="2">
    <location>
        <begin position="442"/>
        <end position="461"/>
    </location>
</feature>
<evidence type="ECO:0000313" key="5">
    <source>
        <dbReference type="Proteomes" id="UP000332933"/>
    </source>
</evidence>
<gene>
    <name evidence="4" type="primary">Aste57867_24036</name>
    <name evidence="3" type="ORF">As57867_023963</name>
    <name evidence="4" type="ORF">ASTE57867_24036</name>
</gene>
<evidence type="ECO:0000313" key="4">
    <source>
        <dbReference type="EMBL" id="VFU00679.1"/>
    </source>
</evidence>
<keyword evidence="2" id="KW-1133">Transmembrane helix</keyword>
<protein>
    <submittedName>
        <fullName evidence="4">Aste57867_24036 protein</fullName>
    </submittedName>
</protein>
<feature type="compositionally biased region" description="Basic residues" evidence="1">
    <location>
        <begin position="12"/>
        <end position="24"/>
    </location>
</feature>
<feature type="transmembrane region" description="Helical" evidence="2">
    <location>
        <begin position="160"/>
        <end position="180"/>
    </location>
</feature>
<evidence type="ECO:0000313" key="3">
    <source>
        <dbReference type="EMBL" id="KAF0683955.1"/>
    </source>
</evidence>
<dbReference type="OrthoDB" id="3900342at2759"/>
<evidence type="ECO:0000256" key="1">
    <source>
        <dbReference type="SAM" id="MobiDB-lite"/>
    </source>
</evidence>
<reference evidence="4 5" key="1">
    <citation type="submission" date="2019-03" db="EMBL/GenBank/DDBJ databases">
        <authorList>
            <person name="Gaulin E."/>
            <person name="Dumas B."/>
        </authorList>
    </citation>
    <scope>NUCLEOTIDE SEQUENCE [LARGE SCALE GENOMIC DNA]</scope>
    <source>
        <strain evidence="4">CBS 568.67</strain>
    </source>
</reference>
<feature type="transmembrane region" description="Helical" evidence="2">
    <location>
        <begin position="315"/>
        <end position="339"/>
    </location>
</feature>
<dbReference type="AlphaFoldDB" id="A0A485LQ33"/>
<organism evidence="4 5">
    <name type="scientific">Aphanomyces stellatus</name>
    <dbReference type="NCBI Taxonomy" id="120398"/>
    <lineage>
        <taxon>Eukaryota</taxon>
        <taxon>Sar</taxon>
        <taxon>Stramenopiles</taxon>
        <taxon>Oomycota</taxon>
        <taxon>Saprolegniomycetes</taxon>
        <taxon>Saprolegniales</taxon>
        <taxon>Verrucalvaceae</taxon>
        <taxon>Aphanomyces</taxon>
    </lineage>
</organism>
<feature type="transmembrane region" description="Helical" evidence="2">
    <location>
        <begin position="351"/>
        <end position="371"/>
    </location>
</feature>
<accession>A0A485LQ33</accession>
<feature type="transmembrane region" description="Helical" evidence="2">
    <location>
        <begin position="377"/>
        <end position="400"/>
    </location>
</feature>
<reference evidence="3" key="2">
    <citation type="submission" date="2019-06" db="EMBL/GenBank/DDBJ databases">
        <title>Genomics analysis of Aphanomyces spp. identifies a new class of oomycete effector associated with host adaptation.</title>
        <authorList>
            <person name="Gaulin E."/>
        </authorList>
    </citation>
    <scope>NUCLEOTIDE SEQUENCE</scope>
    <source>
        <strain evidence="3">CBS 578.67</strain>
    </source>
</reference>
<name>A0A485LQ33_9STRA</name>